<dbReference type="EMBL" id="CAJJDN010000110">
    <property type="protein sequence ID" value="CAD8116042.1"/>
    <property type="molecule type" value="Genomic_DNA"/>
</dbReference>
<dbReference type="OrthoDB" id="298777at2759"/>
<protein>
    <submittedName>
        <fullName evidence="1">Uncharacterized protein</fullName>
    </submittedName>
</protein>
<comment type="caution">
    <text evidence="1">The sequence shown here is derived from an EMBL/GenBank/DDBJ whole genome shotgun (WGS) entry which is preliminary data.</text>
</comment>
<dbReference type="PANTHER" id="PTHR33706:SF1">
    <property type="entry name" value="TPR REPEAT PROTEIN"/>
    <property type="match status" value="1"/>
</dbReference>
<evidence type="ECO:0000313" key="1">
    <source>
        <dbReference type="EMBL" id="CAD8116042.1"/>
    </source>
</evidence>
<evidence type="ECO:0000313" key="2">
    <source>
        <dbReference type="Proteomes" id="UP000692954"/>
    </source>
</evidence>
<keyword evidence="2" id="KW-1185">Reference proteome</keyword>
<dbReference type="AlphaFoldDB" id="A0A8S1QK15"/>
<name>A0A8S1QK15_9CILI</name>
<organism evidence="1 2">
    <name type="scientific">Paramecium sonneborni</name>
    <dbReference type="NCBI Taxonomy" id="65129"/>
    <lineage>
        <taxon>Eukaryota</taxon>
        <taxon>Sar</taxon>
        <taxon>Alveolata</taxon>
        <taxon>Ciliophora</taxon>
        <taxon>Intramacronucleata</taxon>
        <taxon>Oligohymenophorea</taxon>
        <taxon>Peniculida</taxon>
        <taxon>Parameciidae</taxon>
        <taxon>Paramecium</taxon>
    </lineage>
</organism>
<sequence>MLQEEEILIKMDKKQVCGQKQRILEGQSLQFYPVYFSPTIIFQQGIYNNGMKIGKWEIKSQKNIIGGGNYNERGLKFGQWVEMYDKYWELDNQYKFNQVLLSDVSWKLLRRDQNRIMGNSFSLIEWYQIYVKNQFFIFRDYGRYDKNGMKEGLWTELSETFWDKSQIFYKGKYKNGIKCEKWNAYYYFNKRYELIDGDWLYKKEGKFGEWIVWQEFSSYLYIIYVGTYSNVVKKEEFSQQKFQQSI</sequence>
<reference evidence="1" key="1">
    <citation type="submission" date="2021-01" db="EMBL/GenBank/DDBJ databases">
        <authorList>
            <consortium name="Genoscope - CEA"/>
            <person name="William W."/>
        </authorList>
    </citation>
    <scope>NUCLEOTIDE SEQUENCE</scope>
</reference>
<gene>
    <name evidence="1" type="ORF">PSON_ATCC_30995.1.T1100009</name>
</gene>
<dbReference type="PANTHER" id="PTHR33706">
    <property type="entry name" value="MORN VARIANT REPEAT PROTEIN"/>
    <property type="match status" value="1"/>
</dbReference>
<proteinExistence type="predicted"/>
<dbReference type="Proteomes" id="UP000692954">
    <property type="component" value="Unassembled WGS sequence"/>
</dbReference>
<accession>A0A8S1QK15</accession>